<accession>A0A7G9LMB7</accession>
<dbReference type="InterPro" id="IPR041657">
    <property type="entry name" value="HTH_17"/>
</dbReference>
<evidence type="ECO:0000313" key="3">
    <source>
        <dbReference type="Proteomes" id="UP000515842"/>
    </source>
</evidence>
<dbReference type="SUPFAM" id="SSF46955">
    <property type="entry name" value="Putative DNA-binding domain"/>
    <property type="match status" value="1"/>
</dbReference>
<feature type="domain" description="Helix-turn-helix" evidence="1">
    <location>
        <begin position="28"/>
        <end position="71"/>
    </location>
</feature>
<sequence>MKNENLEKYLKDIDNLGYEKSITLNSLEVSKILGVGIRTLNNWRRQNIGPASKRIGKAYIYTKRDIAEFLATS</sequence>
<gene>
    <name evidence="2" type="ORF">HOO34_09065</name>
</gene>
<evidence type="ECO:0000313" key="2">
    <source>
        <dbReference type="EMBL" id="QNM89766.1"/>
    </source>
</evidence>
<protein>
    <submittedName>
        <fullName evidence="2">Helix-turn-helix domain-containing protein</fullName>
    </submittedName>
</protein>
<dbReference type="Gene3D" id="1.10.1660.10">
    <property type="match status" value="1"/>
</dbReference>
<dbReference type="AlphaFoldDB" id="A0A7G9LMB7"/>
<dbReference type="Proteomes" id="UP000515842">
    <property type="component" value="Chromosome"/>
</dbReference>
<dbReference type="RefSeq" id="WP_187474244.1">
    <property type="nucleotide sequence ID" value="NZ_CP060693.1"/>
</dbReference>
<evidence type="ECO:0000259" key="1">
    <source>
        <dbReference type="Pfam" id="PF12728"/>
    </source>
</evidence>
<organism evidence="2 3">
    <name type="scientific">Aliarcobacter cryaerophilus</name>
    <dbReference type="NCBI Taxonomy" id="28198"/>
    <lineage>
        <taxon>Bacteria</taxon>
        <taxon>Pseudomonadati</taxon>
        <taxon>Campylobacterota</taxon>
        <taxon>Epsilonproteobacteria</taxon>
        <taxon>Campylobacterales</taxon>
        <taxon>Arcobacteraceae</taxon>
        <taxon>Aliarcobacter</taxon>
    </lineage>
</organism>
<reference evidence="2 3" key="1">
    <citation type="journal article" date="2020" name="Front. Microbiol.">
        <title>Genomic Analysis and Antimicrobial Resistance of Aliarcobacter cryaerophilus Strains From German Water Poultry.</title>
        <authorList>
            <person name="Muller E."/>
            <person name="Hotzel H."/>
            <person name="Ahlers C."/>
            <person name="Hanel I."/>
            <person name="Tomaso H."/>
            <person name="Abdel-Glil M.Y."/>
        </authorList>
    </citation>
    <scope>NUCLEOTIDE SEQUENCE [LARGE SCALE GENOMIC DNA]</scope>
    <source>
        <strain evidence="2 3">16CS1285-4</strain>
    </source>
</reference>
<dbReference type="InterPro" id="IPR009061">
    <property type="entry name" value="DNA-bd_dom_put_sf"/>
</dbReference>
<proteinExistence type="predicted"/>
<dbReference type="EMBL" id="CP060693">
    <property type="protein sequence ID" value="QNM89766.1"/>
    <property type="molecule type" value="Genomic_DNA"/>
</dbReference>
<name>A0A7G9LMB7_9BACT</name>
<dbReference type="Pfam" id="PF12728">
    <property type="entry name" value="HTH_17"/>
    <property type="match status" value="1"/>
</dbReference>